<feature type="chain" id="PRO_5040249842" description="Secreted protein" evidence="1">
    <location>
        <begin position="30"/>
        <end position="93"/>
    </location>
</feature>
<gene>
    <name evidence="2" type="ORF">B0T10DRAFT_248414</name>
</gene>
<dbReference type="Proteomes" id="UP000777438">
    <property type="component" value="Unassembled WGS sequence"/>
</dbReference>
<evidence type="ECO:0000313" key="2">
    <source>
        <dbReference type="EMBL" id="KAH6894285.1"/>
    </source>
</evidence>
<organism evidence="2 3">
    <name type="scientific">Thelonectria olida</name>
    <dbReference type="NCBI Taxonomy" id="1576542"/>
    <lineage>
        <taxon>Eukaryota</taxon>
        <taxon>Fungi</taxon>
        <taxon>Dikarya</taxon>
        <taxon>Ascomycota</taxon>
        <taxon>Pezizomycotina</taxon>
        <taxon>Sordariomycetes</taxon>
        <taxon>Hypocreomycetidae</taxon>
        <taxon>Hypocreales</taxon>
        <taxon>Nectriaceae</taxon>
        <taxon>Thelonectria</taxon>
    </lineage>
</organism>
<keyword evidence="1" id="KW-0732">Signal</keyword>
<dbReference type="EMBL" id="JAGPYM010000005">
    <property type="protein sequence ID" value="KAH6894285.1"/>
    <property type="molecule type" value="Genomic_DNA"/>
</dbReference>
<evidence type="ECO:0000256" key="1">
    <source>
        <dbReference type="SAM" id="SignalP"/>
    </source>
</evidence>
<reference evidence="2 3" key="1">
    <citation type="journal article" date="2021" name="Nat. Commun.">
        <title>Genetic determinants of endophytism in the Arabidopsis root mycobiome.</title>
        <authorList>
            <person name="Mesny F."/>
            <person name="Miyauchi S."/>
            <person name="Thiergart T."/>
            <person name="Pickel B."/>
            <person name="Atanasova L."/>
            <person name="Karlsson M."/>
            <person name="Huettel B."/>
            <person name="Barry K.W."/>
            <person name="Haridas S."/>
            <person name="Chen C."/>
            <person name="Bauer D."/>
            <person name="Andreopoulos W."/>
            <person name="Pangilinan J."/>
            <person name="LaButti K."/>
            <person name="Riley R."/>
            <person name="Lipzen A."/>
            <person name="Clum A."/>
            <person name="Drula E."/>
            <person name="Henrissat B."/>
            <person name="Kohler A."/>
            <person name="Grigoriev I.V."/>
            <person name="Martin F.M."/>
            <person name="Hacquard S."/>
        </authorList>
    </citation>
    <scope>NUCLEOTIDE SEQUENCE [LARGE SCALE GENOMIC DNA]</scope>
    <source>
        <strain evidence="2 3">MPI-CAGE-CH-0241</strain>
    </source>
</reference>
<proteinExistence type="predicted"/>
<accession>A0A9P8W9T9</accession>
<evidence type="ECO:0008006" key="4">
    <source>
        <dbReference type="Google" id="ProtNLM"/>
    </source>
</evidence>
<sequence>MGSTASQSWPSLPGCSLALASLFVPGSIAIPSHGPPARLSSPGYSSSFIPPPCQRRCQRRGRRARRAFWVVSDLSPPICPLNDHRRATQDSLS</sequence>
<name>A0A9P8W9T9_9HYPO</name>
<feature type="signal peptide" evidence="1">
    <location>
        <begin position="1"/>
        <end position="29"/>
    </location>
</feature>
<comment type="caution">
    <text evidence="2">The sequence shown here is derived from an EMBL/GenBank/DDBJ whole genome shotgun (WGS) entry which is preliminary data.</text>
</comment>
<protein>
    <recommendedName>
        <fullName evidence="4">Secreted protein</fullName>
    </recommendedName>
</protein>
<keyword evidence="3" id="KW-1185">Reference proteome</keyword>
<dbReference type="AlphaFoldDB" id="A0A9P8W9T9"/>
<evidence type="ECO:0000313" key="3">
    <source>
        <dbReference type="Proteomes" id="UP000777438"/>
    </source>
</evidence>